<protein>
    <submittedName>
        <fullName evidence="1">Uncharacterized protein</fullName>
    </submittedName>
</protein>
<reference evidence="1" key="1">
    <citation type="submission" date="2020-05" db="EMBL/GenBank/DDBJ databases">
        <title>WGS assembly of Panicum virgatum.</title>
        <authorList>
            <person name="Lovell J.T."/>
            <person name="Jenkins J."/>
            <person name="Shu S."/>
            <person name="Juenger T.E."/>
            <person name="Schmutz J."/>
        </authorList>
    </citation>
    <scope>NUCLEOTIDE SEQUENCE</scope>
    <source>
        <strain evidence="1">AP13</strain>
    </source>
</reference>
<evidence type="ECO:0000313" key="1">
    <source>
        <dbReference type="EMBL" id="KAG2634834.1"/>
    </source>
</evidence>
<dbReference type="Proteomes" id="UP000823388">
    <property type="component" value="Chromosome 2N"/>
</dbReference>
<accession>A0A8T0VNJ6</accession>
<proteinExistence type="predicted"/>
<name>A0A8T0VNJ6_PANVG</name>
<dbReference type="AlphaFoldDB" id="A0A8T0VNJ6"/>
<sequence>MMYTAWNISSERNQHIFEFTQTDTVQVAQEFISTSTKMQHSKQPRKM</sequence>
<organism evidence="1 2">
    <name type="scientific">Panicum virgatum</name>
    <name type="common">Blackwell switchgrass</name>
    <dbReference type="NCBI Taxonomy" id="38727"/>
    <lineage>
        <taxon>Eukaryota</taxon>
        <taxon>Viridiplantae</taxon>
        <taxon>Streptophyta</taxon>
        <taxon>Embryophyta</taxon>
        <taxon>Tracheophyta</taxon>
        <taxon>Spermatophyta</taxon>
        <taxon>Magnoliopsida</taxon>
        <taxon>Liliopsida</taxon>
        <taxon>Poales</taxon>
        <taxon>Poaceae</taxon>
        <taxon>PACMAD clade</taxon>
        <taxon>Panicoideae</taxon>
        <taxon>Panicodae</taxon>
        <taxon>Paniceae</taxon>
        <taxon>Panicinae</taxon>
        <taxon>Panicum</taxon>
        <taxon>Panicum sect. Hiantes</taxon>
    </lineage>
</organism>
<dbReference type="EMBL" id="CM029040">
    <property type="protein sequence ID" value="KAG2634834.1"/>
    <property type="molecule type" value="Genomic_DNA"/>
</dbReference>
<evidence type="ECO:0000313" key="2">
    <source>
        <dbReference type="Proteomes" id="UP000823388"/>
    </source>
</evidence>
<gene>
    <name evidence="1" type="ORF">PVAP13_2NG330118</name>
</gene>
<comment type="caution">
    <text evidence="1">The sequence shown here is derived from an EMBL/GenBank/DDBJ whole genome shotgun (WGS) entry which is preliminary data.</text>
</comment>
<keyword evidence="2" id="KW-1185">Reference proteome</keyword>